<protein>
    <submittedName>
        <fullName evidence="1">Uncharacterized protein</fullName>
    </submittedName>
</protein>
<sequence length="165" mass="18319">MTFQLGNLVRVANDVDGPLMTVVDTDYSLDTTKVEYEDGVTSWFDSVELELVTDSVAELKKEPNPQPMEEQTVAIVSFEGAVKREVAAIREAFEGCDTISDFELTITASGPISSGKVKIEYELGREYGKKVKGYNVKECLAEFLRRHGWDKANKPKAISYDGIPT</sequence>
<reference evidence="1" key="1">
    <citation type="journal article" date="2015" name="Nature">
        <title>Complex archaea that bridge the gap between prokaryotes and eukaryotes.</title>
        <authorList>
            <person name="Spang A."/>
            <person name="Saw J.H."/>
            <person name="Jorgensen S.L."/>
            <person name="Zaremba-Niedzwiedzka K."/>
            <person name="Martijn J."/>
            <person name="Lind A.E."/>
            <person name="van Eijk R."/>
            <person name="Schleper C."/>
            <person name="Guy L."/>
            <person name="Ettema T.J."/>
        </authorList>
    </citation>
    <scope>NUCLEOTIDE SEQUENCE</scope>
</reference>
<accession>A0A0F9LIA8</accession>
<evidence type="ECO:0000313" key="1">
    <source>
        <dbReference type="EMBL" id="KKM27245.1"/>
    </source>
</evidence>
<dbReference type="AlphaFoldDB" id="A0A0F9LIA8"/>
<name>A0A0F9LIA8_9ZZZZ</name>
<proteinExistence type="predicted"/>
<comment type="caution">
    <text evidence="1">The sequence shown here is derived from an EMBL/GenBank/DDBJ whole genome shotgun (WGS) entry which is preliminary data.</text>
</comment>
<organism evidence="1">
    <name type="scientific">marine sediment metagenome</name>
    <dbReference type="NCBI Taxonomy" id="412755"/>
    <lineage>
        <taxon>unclassified sequences</taxon>
        <taxon>metagenomes</taxon>
        <taxon>ecological metagenomes</taxon>
    </lineage>
</organism>
<gene>
    <name evidence="1" type="ORF">LCGC14_1576590</name>
</gene>
<dbReference type="EMBL" id="LAZR01012357">
    <property type="protein sequence ID" value="KKM27245.1"/>
    <property type="molecule type" value="Genomic_DNA"/>
</dbReference>